<dbReference type="PANTHER" id="PTHR38795:SF1">
    <property type="entry name" value="DUF6604 DOMAIN-CONTAINING PROTEIN"/>
    <property type="match status" value="1"/>
</dbReference>
<dbReference type="InParanoid" id="A0A1J7I4T2"/>
<proteinExistence type="predicted"/>
<accession>A0A1J7I4T2</accession>
<name>A0A1J7I4T2_9PEZI</name>
<dbReference type="InterPro" id="IPR016864">
    <property type="entry name" value="UCP028035"/>
</dbReference>
<dbReference type="Proteomes" id="UP000182658">
    <property type="component" value="Unassembled WGS sequence"/>
</dbReference>
<feature type="region of interest" description="Disordered" evidence="1">
    <location>
        <begin position="168"/>
        <end position="223"/>
    </location>
</feature>
<organism evidence="3 4">
    <name type="scientific">Coniochaeta ligniaria NRRL 30616</name>
    <dbReference type="NCBI Taxonomy" id="1408157"/>
    <lineage>
        <taxon>Eukaryota</taxon>
        <taxon>Fungi</taxon>
        <taxon>Dikarya</taxon>
        <taxon>Ascomycota</taxon>
        <taxon>Pezizomycotina</taxon>
        <taxon>Sordariomycetes</taxon>
        <taxon>Sordariomycetidae</taxon>
        <taxon>Coniochaetales</taxon>
        <taxon>Coniochaetaceae</taxon>
        <taxon>Coniochaeta</taxon>
    </lineage>
</organism>
<dbReference type="STRING" id="1408157.A0A1J7I4T2"/>
<evidence type="ECO:0000256" key="1">
    <source>
        <dbReference type="SAM" id="MobiDB-lite"/>
    </source>
</evidence>
<sequence length="980" mass="111510">MATLNPYLAYKRDTSHLVYWLIRTSNVIIATSPHLSDEFAAPRSVNTDGRITVAEIVSLSKLIAKHVKPSPQAILSLFKAVLAARTSMFEAFNELASSKPDPEMERSNASHKHFIDALSESFQALAEAGSDGEQPTDSTSSDVVQNQDDLDKILLANRFAALSVEAGADEQNQEQSDNESTEDPRPSQAQRSRKQKRPSTRGRKGKAGKSKKKNLPSAASANQDLKDVPIESYRILQDKDGITTEYYMAVRALAYEWADIRAYLQEVWRETMYGGINIAVPGALLKMAVNIVQRSAAGMFVDYPGQDSFELVINTFTRGKLDETDYVRETLGYFHPSGLHFLEGDVDAREQLMTYSYRDLIDFVTDFQKSRSGKPTKRMMKEIGKWDPDFNLRQASEDEILQWRRCYTINWLFDLVNTYSSFVLQRRHKEGNMKSLDLTDWTLSSIPTKDRCFPGLDDFAGFVTHLAMQKQTSKVSHMILPHHVFQLQCMVDSFTVSRRWSVSPVYGHVLRTPPVQFQPQGDILQFLNTECPSHHRPGIIQGIDSLVDGLKHEERLRRSSGRFKACQSLLQNLSSELTRTLGTSKGLHGVNAPVSALSSTRADGLWEYSPSLCGVGLMEALIDTFRCLSVVLEDLPEALMLLHLHHMLTDIRHLPLTLPPFKNIYFGICHVFRTSIFVRAVPTTMPEEFRRSICPGKEVPYSSDFAGSLKTRLARPRPSKRYPSTLDDIFEWETNYFFSLKSYLMACQTAGWNPDRVESHDIPTDSALNGCRLYETKRFTDPLTGRVRMEETDLVRRMKTELGHSDETIASFQPFRTDQPLTIADLPREAREELQQQTNGVTPSMKHHRSMTGRLLLDQMRRDLEYDVCGKHPLSGINWAVFMLDVLVAFREIEAELSRVRNPLYVHVYEKDPVWRNNKRYGLVYLALQLKDASSLRIMAQVLRKSSSSTRHSYWDLNLASHEEDEARIAKTRDDECSVM</sequence>
<protein>
    <recommendedName>
        <fullName evidence="2">DUF6604 domain-containing protein</fullName>
    </recommendedName>
</protein>
<feature type="compositionally biased region" description="Basic residues" evidence="1">
    <location>
        <begin position="191"/>
        <end position="214"/>
    </location>
</feature>
<dbReference type="InterPro" id="IPR046539">
    <property type="entry name" value="DUF6604"/>
</dbReference>
<evidence type="ECO:0000313" key="4">
    <source>
        <dbReference type="Proteomes" id="UP000182658"/>
    </source>
</evidence>
<gene>
    <name evidence="3" type="ORF">CONLIGDRAFT_638365</name>
</gene>
<dbReference type="OrthoDB" id="5339038at2759"/>
<evidence type="ECO:0000259" key="2">
    <source>
        <dbReference type="Pfam" id="PF20253"/>
    </source>
</evidence>
<feature type="compositionally biased region" description="Acidic residues" evidence="1">
    <location>
        <begin position="168"/>
        <end position="181"/>
    </location>
</feature>
<dbReference type="PIRSF" id="PIRSF028035">
    <property type="entry name" value="UCP028035"/>
    <property type="match status" value="1"/>
</dbReference>
<dbReference type="PANTHER" id="PTHR38795">
    <property type="entry name" value="DUF6604 DOMAIN-CONTAINING PROTEIN"/>
    <property type="match status" value="1"/>
</dbReference>
<keyword evidence="4" id="KW-1185">Reference proteome</keyword>
<feature type="domain" description="DUF6604" evidence="2">
    <location>
        <begin position="9"/>
        <end position="297"/>
    </location>
</feature>
<reference evidence="3 4" key="1">
    <citation type="submission" date="2016-10" db="EMBL/GenBank/DDBJ databases">
        <title>Draft genome sequence of Coniochaeta ligniaria NRRL30616, a lignocellulolytic fungus for bioabatement of inhibitors in plant biomass hydrolysates.</title>
        <authorList>
            <consortium name="DOE Joint Genome Institute"/>
            <person name="Jimenez D.J."/>
            <person name="Hector R.E."/>
            <person name="Riley R."/>
            <person name="Sun H."/>
            <person name="Grigoriev I.V."/>
            <person name="Van Elsas J.D."/>
            <person name="Nichols N.N."/>
        </authorList>
    </citation>
    <scope>NUCLEOTIDE SEQUENCE [LARGE SCALE GENOMIC DNA]</scope>
    <source>
        <strain evidence="3 4">NRRL 30616</strain>
    </source>
</reference>
<dbReference type="EMBL" id="KV875117">
    <property type="protein sequence ID" value="OIW22387.1"/>
    <property type="molecule type" value="Genomic_DNA"/>
</dbReference>
<evidence type="ECO:0000313" key="3">
    <source>
        <dbReference type="EMBL" id="OIW22387.1"/>
    </source>
</evidence>
<dbReference type="Pfam" id="PF20253">
    <property type="entry name" value="DUF6604"/>
    <property type="match status" value="1"/>
</dbReference>
<dbReference type="AlphaFoldDB" id="A0A1J7I4T2"/>